<feature type="region of interest" description="Disordered" evidence="4">
    <location>
        <begin position="787"/>
        <end position="835"/>
    </location>
</feature>
<evidence type="ECO:0000256" key="1">
    <source>
        <dbReference type="ARBA" id="ARBA00022692"/>
    </source>
</evidence>
<reference evidence="8" key="1">
    <citation type="journal article" date="2019" name="Int. J. Syst. Evol. Microbiol.">
        <title>The Global Catalogue of Microorganisms (GCM) 10K type strain sequencing project: providing services to taxonomists for standard genome sequencing and annotation.</title>
        <authorList>
            <consortium name="The Broad Institute Genomics Platform"/>
            <consortium name="The Broad Institute Genome Sequencing Center for Infectious Disease"/>
            <person name="Wu L."/>
            <person name="Ma J."/>
        </authorList>
    </citation>
    <scope>NUCLEOTIDE SEQUENCE [LARGE SCALE GENOMIC DNA]</scope>
    <source>
        <strain evidence="8">JCM 4087</strain>
    </source>
</reference>
<feature type="transmembrane region" description="Helical" evidence="5">
    <location>
        <begin position="189"/>
        <end position="208"/>
    </location>
</feature>
<feature type="domain" description="Major facilitator superfamily (MFS) profile" evidence="6">
    <location>
        <begin position="26"/>
        <end position="422"/>
    </location>
</feature>
<organism evidence="7 8">
    <name type="scientific">Acidicapsa dinghuensis</name>
    <dbReference type="NCBI Taxonomy" id="2218256"/>
    <lineage>
        <taxon>Bacteria</taxon>
        <taxon>Pseudomonadati</taxon>
        <taxon>Acidobacteriota</taxon>
        <taxon>Terriglobia</taxon>
        <taxon>Terriglobales</taxon>
        <taxon>Acidobacteriaceae</taxon>
        <taxon>Acidicapsa</taxon>
    </lineage>
</organism>
<dbReference type="PANTHER" id="PTHR43767:SF1">
    <property type="entry name" value="NONRIBOSOMAL PEPTIDE SYNTHASE PES1 (EUROFUNG)-RELATED"/>
    <property type="match status" value="1"/>
</dbReference>
<evidence type="ECO:0000259" key="6">
    <source>
        <dbReference type="PROSITE" id="PS50850"/>
    </source>
</evidence>
<dbReference type="InterPro" id="IPR002123">
    <property type="entry name" value="Plipid/glycerol_acylTrfase"/>
</dbReference>
<evidence type="ECO:0000256" key="2">
    <source>
        <dbReference type="ARBA" id="ARBA00022989"/>
    </source>
</evidence>
<dbReference type="InterPro" id="IPR000873">
    <property type="entry name" value="AMP-dep_synth/lig_dom"/>
</dbReference>
<keyword evidence="8" id="KW-1185">Reference proteome</keyword>
<name>A0ABW1EI28_9BACT</name>
<feature type="transmembrane region" description="Helical" evidence="5">
    <location>
        <begin position="109"/>
        <end position="136"/>
    </location>
</feature>
<accession>A0ABW1EI28</accession>
<gene>
    <name evidence="7" type="ORF">ACFPT7_14465</name>
</gene>
<feature type="transmembrane region" description="Helical" evidence="5">
    <location>
        <begin position="332"/>
        <end position="354"/>
    </location>
</feature>
<dbReference type="Pfam" id="PF07690">
    <property type="entry name" value="MFS_1"/>
    <property type="match status" value="1"/>
</dbReference>
<dbReference type="PROSITE" id="PS50850">
    <property type="entry name" value="MFS"/>
    <property type="match status" value="1"/>
</dbReference>
<dbReference type="Pfam" id="PF00501">
    <property type="entry name" value="AMP-binding"/>
    <property type="match status" value="1"/>
</dbReference>
<feature type="transmembrane region" description="Helical" evidence="5">
    <location>
        <begin position="305"/>
        <end position="325"/>
    </location>
</feature>
<keyword evidence="2 5" id="KW-1133">Transmembrane helix</keyword>
<dbReference type="SUPFAM" id="SSF103473">
    <property type="entry name" value="MFS general substrate transporter"/>
    <property type="match status" value="1"/>
</dbReference>
<dbReference type="InterPro" id="IPR050237">
    <property type="entry name" value="ATP-dep_AMP-bd_enzyme"/>
</dbReference>
<dbReference type="PANTHER" id="PTHR43767">
    <property type="entry name" value="LONG-CHAIN-FATTY-ACID--COA LIGASE"/>
    <property type="match status" value="1"/>
</dbReference>
<dbReference type="RefSeq" id="WP_263340368.1">
    <property type="nucleotide sequence ID" value="NZ_JAGSYH010000005.1"/>
</dbReference>
<dbReference type="InterPro" id="IPR042099">
    <property type="entry name" value="ANL_N_sf"/>
</dbReference>
<evidence type="ECO:0000313" key="8">
    <source>
        <dbReference type="Proteomes" id="UP001596091"/>
    </source>
</evidence>
<keyword evidence="3 5" id="KW-0472">Membrane</keyword>
<feature type="compositionally biased region" description="Low complexity" evidence="4">
    <location>
        <begin position="1"/>
        <end position="18"/>
    </location>
</feature>
<feature type="transmembrane region" description="Helical" evidence="5">
    <location>
        <begin position="278"/>
        <end position="299"/>
    </location>
</feature>
<dbReference type="SUPFAM" id="SSF56801">
    <property type="entry name" value="Acetyl-CoA synthetase-like"/>
    <property type="match status" value="1"/>
</dbReference>
<dbReference type="SMART" id="SM00563">
    <property type="entry name" value="PlsC"/>
    <property type="match status" value="1"/>
</dbReference>
<dbReference type="SUPFAM" id="SSF69593">
    <property type="entry name" value="Glycerol-3-phosphate (1)-acyltransferase"/>
    <property type="match status" value="1"/>
</dbReference>
<dbReference type="Gene3D" id="3.30.300.30">
    <property type="match status" value="1"/>
</dbReference>
<dbReference type="CDD" id="cd06173">
    <property type="entry name" value="MFS_MefA_like"/>
    <property type="match status" value="1"/>
</dbReference>
<dbReference type="InterPro" id="IPR036259">
    <property type="entry name" value="MFS_trans_sf"/>
</dbReference>
<feature type="transmembrane region" description="Helical" evidence="5">
    <location>
        <begin position="240"/>
        <end position="266"/>
    </location>
</feature>
<feature type="region of interest" description="Disordered" evidence="4">
    <location>
        <begin position="1"/>
        <end position="20"/>
    </location>
</feature>
<dbReference type="InterPro" id="IPR020845">
    <property type="entry name" value="AMP-binding_CS"/>
</dbReference>
<dbReference type="Gene3D" id="1.20.1250.20">
    <property type="entry name" value="MFS general substrate transporter like domains"/>
    <property type="match status" value="1"/>
</dbReference>
<comment type="caution">
    <text evidence="7">The sequence shown here is derived from an EMBL/GenBank/DDBJ whole genome shotgun (WGS) entry which is preliminary data.</text>
</comment>
<feature type="compositionally biased region" description="Low complexity" evidence="4">
    <location>
        <begin position="787"/>
        <end position="797"/>
    </location>
</feature>
<feature type="transmembrane region" description="Helical" evidence="5">
    <location>
        <begin position="156"/>
        <end position="177"/>
    </location>
</feature>
<dbReference type="CDD" id="cd07989">
    <property type="entry name" value="LPLAT_AGPAT-like"/>
    <property type="match status" value="1"/>
</dbReference>
<protein>
    <submittedName>
        <fullName evidence="7">MFS transporter</fullName>
    </submittedName>
</protein>
<dbReference type="InterPro" id="IPR045851">
    <property type="entry name" value="AMP-bd_C_sf"/>
</dbReference>
<keyword evidence="1 5" id="KW-0812">Transmembrane</keyword>
<dbReference type="Proteomes" id="UP001596091">
    <property type="component" value="Unassembled WGS sequence"/>
</dbReference>
<feature type="transmembrane region" description="Helical" evidence="5">
    <location>
        <begin position="399"/>
        <end position="418"/>
    </location>
</feature>
<dbReference type="Pfam" id="PF01553">
    <property type="entry name" value="Acyltransferase"/>
    <property type="match status" value="1"/>
</dbReference>
<dbReference type="InterPro" id="IPR020846">
    <property type="entry name" value="MFS_dom"/>
</dbReference>
<dbReference type="PROSITE" id="PS00455">
    <property type="entry name" value="AMP_BINDING"/>
    <property type="match status" value="1"/>
</dbReference>
<evidence type="ECO:0000256" key="3">
    <source>
        <dbReference type="ARBA" id="ARBA00023136"/>
    </source>
</evidence>
<evidence type="ECO:0000313" key="7">
    <source>
        <dbReference type="EMBL" id="MFC5863506.1"/>
    </source>
</evidence>
<feature type="transmembrane region" description="Helical" evidence="5">
    <location>
        <begin position="366"/>
        <end position="387"/>
    </location>
</feature>
<proteinExistence type="predicted"/>
<evidence type="ECO:0000256" key="4">
    <source>
        <dbReference type="SAM" id="MobiDB-lite"/>
    </source>
</evidence>
<dbReference type="InterPro" id="IPR011701">
    <property type="entry name" value="MFS"/>
</dbReference>
<dbReference type="Gene3D" id="3.40.50.12780">
    <property type="entry name" value="N-terminal domain of ligase-like"/>
    <property type="match status" value="1"/>
</dbReference>
<feature type="transmembrane region" description="Helical" evidence="5">
    <location>
        <begin position="65"/>
        <end position="88"/>
    </location>
</feature>
<dbReference type="EMBL" id="JBHSPH010000005">
    <property type="protein sequence ID" value="MFC5863506.1"/>
    <property type="molecule type" value="Genomic_DNA"/>
</dbReference>
<evidence type="ECO:0000256" key="5">
    <source>
        <dbReference type="SAM" id="Phobius"/>
    </source>
</evidence>
<sequence length="1210" mass="132183">MNAAATTTVPPQTQSTPADSIRNRSGFWSLIATQFQGAFSDNILRNLLLSIIVGMGLGSGQRETFISIVTFIFSVPFLLFSMTGGWLADRFSKRQVTIWTKVMEIASMLLAAAGLASHHLSLSLVALTLVATQAALFGPSKYGLLPELLPEKSLSWGNGVIELGTFLAIILGTVTGAWMAEQFHGHEIYAGYALLALSLAGLATSLGIDKVPPAAPEKRFNFNLFGDLWSQIALMRRDRALFLAVLGNTYFWFLGSLLFSTIVVYGPDVLHVGQTKTGYLNATLAIGIGIGSMAAGWISDHKIEYGLIPLGSIGMTVIGFILGLTHQQMLGSAVLLALLGFFAGFFAVPVNALIQHRPADKDKGGIIAASNLLSFVGIAISSGVYFVFTKFIHFDPKQVIVAASVITAISTIYVLYLLPEWFARLILFFVTHTLYRVKVVGRDNFPQKTGALIVCNHMSFVDAALLTAATDRPIRFVMYEGIYNHPFIKPFARILKCIPISSEQHPRDMIRSLRVAAEALEQDEIVCIFAEGQITRTGQLLPFRRGLERIMKGVTRPILPVNLDGVWGSIFSFERGRFLWKMPRHLRYPVTVSFGQPLAPTTPATEVRAAVQELQANAFSSRKQHMRTLDRAFVQTARRYPFRFMMADPKTEKLSFISALTKTLYIARRLRGQIGNEPMVGLLLPPSVGGALTNYALMLLGRVPVNLNYTSSGEVIASCAAQCNIDTVITSKAFVERFPTLAIPGRTLFLEDALAKPRLTEKLTALALTWLMPAALMRRALGAIKPQPQTEPQTTTEGAPFIPRTGVPSDGSSSLGWSGNEWDTTEARSTKPALTQTLKPQAVDQLATVIFSSGSTGDPKGVMLSHFNLMANIRQVCQVFMLDGRDKILGILPFFHSFGYMAGLWLPAVHGTGVVFHANPLDAQVVGDLVHRYRVTFLVATPTFMQAYMRRCTPEQFGSLQYVLVGAEKLQERVALAFEDTFGIRPLEGYGCTECSPVVAVNGRDFRAPGFRQVAGKRGRIGHPLPGVSVRIVDIDTGAPVAAGASGMLLVKGPNVMQGYLSRPEKTAEVLHDGWYTTGDIATMEEDGFLTITDRLSRFSKIGGEMVPHIRVEEKLHELAEAAQIDITAQAFAVTSLPDEKKGERLAVLTTLKPEPLAAVLSKLAQSDLPTLWKPKSNQFFQVEALPMLGTGKMDLRGVKNRATELANTI</sequence>